<proteinExistence type="predicted"/>
<evidence type="ECO:0000256" key="7">
    <source>
        <dbReference type="SAM" id="MobiDB-lite"/>
    </source>
</evidence>
<dbReference type="Pfam" id="PF00046">
    <property type="entry name" value="Homeodomain"/>
    <property type="match status" value="1"/>
</dbReference>
<dbReference type="PANTHER" id="PTHR24324">
    <property type="entry name" value="HOMEOBOX PROTEIN HHEX"/>
    <property type="match status" value="1"/>
</dbReference>
<dbReference type="CDD" id="cd00086">
    <property type="entry name" value="homeodomain"/>
    <property type="match status" value="1"/>
</dbReference>
<sequence length="337" mass="37057">MSPLLIERRDSIASSCSSLSTSTSTSTTSSLALYASTTNAVTRKRMTPAQILSLQRLFDQKSHPSKEERVALALEIGINLKTVSIWFQNRRQSVKRSTSLGQLQRTSSMALRRTRSQTASATFEAPPRRKLTSHMTLDQIASFTELPAPLAKLANTRTPFTLRNINTTKIAPSGCYPGSPTTDRKEGLWNHMPSSPLGPPSSPALDRTRILALPTNSKSFRSLEWACAKARGVKRFDEFEETDGVVQDRENIAAGGKSSDRSMSERCTDFDTDSDEEMEAITPDITSASLPIFNAKPVFGTRDDSKGQSQRVRHASSHRRSVDMDAAMGLLDLMAGR</sequence>
<dbReference type="InterPro" id="IPR051000">
    <property type="entry name" value="Homeobox_DNA-bind_prot"/>
</dbReference>
<dbReference type="VEuPathDB" id="FungiDB:BD410DRAFT_894227"/>
<name>A0A4Y7QL33_9AGAM</name>
<keyword evidence="2 5" id="KW-0238">DNA-binding</keyword>
<keyword evidence="3 5" id="KW-0371">Homeobox</keyword>
<dbReference type="GO" id="GO:0005634">
    <property type="term" value="C:nucleus"/>
    <property type="evidence" value="ECO:0007669"/>
    <property type="project" value="UniProtKB-SubCell"/>
</dbReference>
<dbReference type="GO" id="GO:0000981">
    <property type="term" value="F:DNA-binding transcription factor activity, RNA polymerase II-specific"/>
    <property type="evidence" value="ECO:0007669"/>
    <property type="project" value="InterPro"/>
</dbReference>
<keyword evidence="10" id="KW-1185">Reference proteome</keyword>
<organism evidence="9 10">
    <name type="scientific">Rickenella mellea</name>
    <dbReference type="NCBI Taxonomy" id="50990"/>
    <lineage>
        <taxon>Eukaryota</taxon>
        <taxon>Fungi</taxon>
        <taxon>Dikarya</taxon>
        <taxon>Basidiomycota</taxon>
        <taxon>Agaricomycotina</taxon>
        <taxon>Agaricomycetes</taxon>
        <taxon>Hymenochaetales</taxon>
        <taxon>Rickenellaceae</taxon>
        <taxon>Rickenella</taxon>
    </lineage>
</organism>
<gene>
    <name evidence="9" type="ORF">BD410DRAFT_894227</name>
</gene>
<dbReference type="GO" id="GO:0030154">
    <property type="term" value="P:cell differentiation"/>
    <property type="evidence" value="ECO:0007669"/>
    <property type="project" value="TreeGrafter"/>
</dbReference>
<dbReference type="Gene3D" id="1.10.10.60">
    <property type="entry name" value="Homeodomain-like"/>
    <property type="match status" value="1"/>
</dbReference>
<feature type="compositionally biased region" description="Basic and acidic residues" evidence="7">
    <location>
        <begin position="258"/>
        <end position="269"/>
    </location>
</feature>
<accession>A0A4Y7QL33</accession>
<dbReference type="OrthoDB" id="6159439at2759"/>
<dbReference type="SMART" id="SM00389">
    <property type="entry name" value="HOX"/>
    <property type="match status" value="1"/>
</dbReference>
<dbReference type="SUPFAM" id="SSF46689">
    <property type="entry name" value="Homeodomain-like"/>
    <property type="match status" value="1"/>
</dbReference>
<evidence type="ECO:0000313" key="10">
    <source>
        <dbReference type="Proteomes" id="UP000294933"/>
    </source>
</evidence>
<dbReference type="GO" id="GO:0000978">
    <property type="term" value="F:RNA polymerase II cis-regulatory region sequence-specific DNA binding"/>
    <property type="evidence" value="ECO:0007669"/>
    <property type="project" value="TreeGrafter"/>
</dbReference>
<comment type="subcellular location">
    <subcellularLocation>
        <location evidence="1 5 6">Nucleus</location>
    </subcellularLocation>
</comment>
<evidence type="ECO:0000256" key="5">
    <source>
        <dbReference type="PROSITE-ProRule" id="PRU00108"/>
    </source>
</evidence>
<feature type="compositionally biased region" description="Polar residues" evidence="7">
    <location>
        <begin position="96"/>
        <end position="109"/>
    </location>
</feature>
<dbReference type="EMBL" id="ML170158">
    <property type="protein sequence ID" value="TDL28125.1"/>
    <property type="molecule type" value="Genomic_DNA"/>
</dbReference>
<evidence type="ECO:0000256" key="4">
    <source>
        <dbReference type="ARBA" id="ARBA00023242"/>
    </source>
</evidence>
<evidence type="ECO:0000256" key="3">
    <source>
        <dbReference type="ARBA" id="ARBA00023155"/>
    </source>
</evidence>
<feature type="region of interest" description="Disordered" evidence="7">
    <location>
        <begin position="254"/>
        <end position="274"/>
    </location>
</feature>
<protein>
    <recommendedName>
        <fullName evidence="8">Homeobox domain-containing protein</fullName>
    </recommendedName>
</protein>
<dbReference type="PROSITE" id="PS50071">
    <property type="entry name" value="HOMEOBOX_2"/>
    <property type="match status" value="1"/>
</dbReference>
<feature type="domain" description="Homeobox" evidence="8">
    <location>
        <begin position="37"/>
        <end position="97"/>
    </location>
</feature>
<evidence type="ECO:0000313" key="9">
    <source>
        <dbReference type="EMBL" id="TDL28125.1"/>
    </source>
</evidence>
<dbReference type="PROSITE" id="PS00027">
    <property type="entry name" value="HOMEOBOX_1"/>
    <property type="match status" value="1"/>
</dbReference>
<dbReference type="InterPro" id="IPR001356">
    <property type="entry name" value="HD"/>
</dbReference>
<dbReference type="AlphaFoldDB" id="A0A4Y7QL33"/>
<dbReference type="STRING" id="50990.A0A4Y7QL33"/>
<feature type="region of interest" description="Disordered" evidence="7">
    <location>
        <begin position="96"/>
        <end position="128"/>
    </location>
</feature>
<keyword evidence="4 5" id="KW-0539">Nucleus</keyword>
<feature type="region of interest" description="Disordered" evidence="7">
    <location>
        <begin position="298"/>
        <end position="321"/>
    </location>
</feature>
<dbReference type="InterPro" id="IPR009057">
    <property type="entry name" value="Homeodomain-like_sf"/>
</dbReference>
<feature type="DNA-binding region" description="Homeobox" evidence="5">
    <location>
        <begin position="39"/>
        <end position="98"/>
    </location>
</feature>
<evidence type="ECO:0000256" key="6">
    <source>
        <dbReference type="RuleBase" id="RU000682"/>
    </source>
</evidence>
<evidence type="ECO:0000259" key="8">
    <source>
        <dbReference type="PROSITE" id="PS50071"/>
    </source>
</evidence>
<dbReference type="InterPro" id="IPR017970">
    <property type="entry name" value="Homeobox_CS"/>
</dbReference>
<dbReference type="PANTHER" id="PTHR24324:SF5">
    <property type="entry name" value="HEMATOPOIETICALLY-EXPRESSED HOMEOBOX PROTEIN HHEX"/>
    <property type="match status" value="1"/>
</dbReference>
<dbReference type="Proteomes" id="UP000294933">
    <property type="component" value="Unassembled WGS sequence"/>
</dbReference>
<reference evidence="9 10" key="1">
    <citation type="submission" date="2018-06" db="EMBL/GenBank/DDBJ databases">
        <title>A transcriptomic atlas of mushroom development highlights an independent origin of complex multicellularity.</title>
        <authorList>
            <consortium name="DOE Joint Genome Institute"/>
            <person name="Krizsan K."/>
            <person name="Almasi E."/>
            <person name="Merenyi Z."/>
            <person name="Sahu N."/>
            <person name="Viragh M."/>
            <person name="Koszo T."/>
            <person name="Mondo S."/>
            <person name="Kiss B."/>
            <person name="Balint B."/>
            <person name="Kues U."/>
            <person name="Barry K."/>
            <person name="Hegedus J.C."/>
            <person name="Henrissat B."/>
            <person name="Johnson J."/>
            <person name="Lipzen A."/>
            <person name="Ohm R."/>
            <person name="Nagy I."/>
            <person name="Pangilinan J."/>
            <person name="Yan J."/>
            <person name="Xiong Y."/>
            <person name="Grigoriev I.V."/>
            <person name="Hibbett D.S."/>
            <person name="Nagy L.G."/>
        </authorList>
    </citation>
    <scope>NUCLEOTIDE SEQUENCE [LARGE SCALE GENOMIC DNA]</scope>
    <source>
        <strain evidence="9 10">SZMC22713</strain>
    </source>
</reference>
<evidence type="ECO:0000256" key="2">
    <source>
        <dbReference type="ARBA" id="ARBA00023125"/>
    </source>
</evidence>
<evidence type="ECO:0000256" key="1">
    <source>
        <dbReference type="ARBA" id="ARBA00004123"/>
    </source>
</evidence>